<feature type="transmembrane region" description="Helical" evidence="7">
    <location>
        <begin position="92"/>
        <end position="110"/>
    </location>
</feature>
<gene>
    <name evidence="9" type="ORF">GQ26_0460530</name>
</gene>
<dbReference type="Gene3D" id="1.20.1250.20">
    <property type="entry name" value="MFS general substrate transporter like domains"/>
    <property type="match status" value="1"/>
</dbReference>
<dbReference type="AlphaFoldDB" id="A0A093V6H2"/>
<evidence type="ECO:0000256" key="5">
    <source>
        <dbReference type="ARBA" id="ARBA00022989"/>
    </source>
</evidence>
<feature type="transmembrane region" description="Helical" evidence="7">
    <location>
        <begin position="364"/>
        <end position="387"/>
    </location>
</feature>
<dbReference type="InterPro" id="IPR020846">
    <property type="entry name" value="MFS_dom"/>
</dbReference>
<proteinExistence type="inferred from homology"/>
<feature type="transmembrane region" description="Helical" evidence="7">
    <location>
        <begin position="290"/>
        <end position="310"/>
    </location>
</feature>
<evidence type="ECO:0000256" key="2">
    <source>
        <dbReference type="ARBA" id="ARBA00007520"/>
    </source>
</evidence>
<feature type="transmembrane region" description="Helical" evidence="7">
    <location>
        <begin position="399"/>
        <end position="419"/>
    </location>
</feature>
<dbReference type="SUPFAM" id="SSF103473">
    <property type="entry name" value="MFS general substrate transporter"/>
    <property type="match status" value="1"/>
</dbReference>
<dbReference type="PANTHER" id="PTHR23501:SF12">
    <property type="entry name" value="MAJOR FACILITATOR SUPERFAMILY (MFS) PROFILE DOMAIN-CONTAINING PROTEIN-RELATED"/>
    <property type="match status" value="1"/>
</dbReference>
<evidence type="ECO:0000256" key="6">
    <source>
        <dbReference type="ARBA" id="ARBA00023136"/>
    </source>
</evidence>
<accession>A0A093V6H2</accession>
<dbReference type="HOGENOM" id="CLU_000960_22_1_1"/>
<keyword evidence="6 7" id="KW-0472">Membrane</keyword>
<name>A0A093V6H2_TALMA</name>
<comment type="subcellular location">
    <subcellularLocation>
        <location evidence="1">Membrane</location>
        <topology evidence="1">Multi-pass membrane protein</topology>
    </subcellularLocation>
</comment>
<dbReference type="eggNOG" id="KOG0254">
    <property type="taxonomic scope" value="Eukaryota"/>
</dbReference>
<feature type="transmembrane region" description="Helical" evidence="7">
    <location>
        <begin position="570"/>
        <end position="588"/>
    </location>
</feature>
<sequence length="601" mass="64344">MSNRVLRRKCVREKYGTSLDYKRGNGRCCLGTPMAGTFTSGTPSVSTSTTDVTQTALNSDSVDMNLTEKQIGDSDSAHSNESKTEVRSIQGWRWLAVCISVYSTCFLYGLDTTIAANIQANVVETYGAVEKLAWLGTGFSLGSIAIIMFVGKAFGIFNLRTLYLTCLIMFEAGSALCGGAPSMNALIVGRIWAGMGGAGIYLGALNTVAIFTTNAERSIYIGLIALFWGLGCILGPIIGGAFADSAATWRWAFYINLVICGVFAPTYYFMPSHDPQPTKSFRNKLRDLDWVGTILNAVVYVTFVLALTFGGATWRWGAGGTIGLFVAFGVSLMVFSVQQTFSIFTTPENRIFPVDLLRKPVMILLYISTACSATGLSLSIYYIPVYFQFAHGENGMTSAVRLLPFIVLFVLFVMLNSIIMPRTGWYLPWFIFSGIFITIGAALMYALVDSQTSNSAIYGYSVFLALGVGSACQAAYSIATAKVDAHRTSDAVGFINSAQIGSITIALAISGTLFQNIAYQNIANATAGLGFSPADIEAAIAGAKSVIFSDTTAEVRAAVIEGVVNAIRDVYVMAIAAGALGTVAAFLLPRERLYMEMTAGG</sequence>
<evidence type="ECO:0000256" key="3">
    <source>
        <dbReference type="ARBA" id="ARBA00022448"/>
    </source>
</evidence>
<dbReference type="EMBL" id="JPOX01000046">
    <property type="protein sequence ID" value="KFX42326.1"/>
    <property type="molecule type" value="Genomic_DNA"/>
</dbReference>
<keyword evidence="3" id="KW-0813">Transport</keyword>
<feature type="domain" description="Major facilitator superfamily (MFS) profile" evidence="8">
    <location>
        <begin position="97"/>
        <end position="593"/>
    </location>
</feature>
<evidence type="ECO:0000313" key="9">
    <source>
        <dbReference type="EMBL" id="KFX42326.1"/>
    </source>
</evidence>
<evidence type="ECO:0000256" key="1">
    <source>
        <dbReference type="ARBA" id="ARBA00004141"/>
    </source>
</evidence>
<feature type="transmembrane region" description="Helical" evidence="7">
    <location>
        <begin position="322"/>
        <end position="344"/>
    </location>
</feature>
<reference evidence="9" key="1">
    <citation type="journal article" date="2014" name="PLoS Genet.">
        <title>Signature Gene Expression Reveals Novel Clues to the Molecular Mechanisms of Dimorphic Transition in Penicillium marneffei.</title>
        <authorList>
            <person name="Yang E."/>
            <person name="Wang G."/>
            <person name="Cai J."/>
            <person name="Woo P.C."/>
            <person name="Lau S.K."/>
            <person name="Yuen K.-Y."/>
            <person name="Chow W.-N."/>
            <person name="Lin X."/>
        </authorList>
    </citation>
    <scope>NUCLEOTIDE SEQUENCE [LARGE SCALE GENOMIC DNA]</scope>
    <source>
        <strain evidence="9">PM1</strain>
    </source>
</reference>
<dbReference type="PANTHER" id="PTHR23501">
    <property type="entry name" value="MAJOR FACILITATOR SUPERFAMILY"/>
    <property type="match status" value="1"/>
</dbReference>
<evidence type="ECO:0000256" key="4">
    <source>
        <dbReference type="ARBA" id="ARBA00022692"/>
    </source>
</evidence>
<feature type="transmembrane region" description="Helical" evidence="7">
    <location>
        <begin position="162"/>
        <end position="181"/>
    </location>
</feature>
<keyword evidence="5 7" id="KW-1133">Transmembrane helix</keyword>
<comment type="caution">
    <text evidence="9">The sequence shown here is derived from an EMBL/GenBank/DDBJ whole genome shotgun (WGS) entry which is preliminary data.</text>
</comment>
<protein>
    <submittedName>
        <fullName evidence="9">Putative HC-toxin efflux carrier TOXA</fullName>
    </submittedName>
</protein>
<dbReference type="Pfam" id="PF07690">
    <property type="entry name" value="MFS_1"/>
    <property type="match status" value="1"/>
</dbReference>
<comment type="similarity">
    <text evidence="2">Belongs to the major facilitator superfamily. TCR/Tet family.</text>
</comment>
<dbReference type="GO" id="GO:0005886">
    <property type="term" value="C:plasma membrane"/>
    <property type="evidence" value="ECO:0007669"/>
    <property type="project" value="TreeGrafter"/>
</dbReference>
<feature type="transmembrane region" description="Helical" evidence="7">
    <location>
        <begin position="426"/>
        <end position="445"/>
    </location>
</feature>
<evidence type="ECO:0000259" key="8">
    <source>
        <dbReference type="PROSITE" id="PS50850"/>
    </source>
</evidence>
<keyword evidence="4 7" id="KW-0812">Transmembrane</keyword>
<feature type="transmembrane region" description="Helical" evidence="7">
    <location>
        <begin position="132"/>
        <end position="150"/>
    </location>
</feature>
<feature type="transmembrane region" description="Helical" evidence="7">
    <location>
        <begin position="491"/>
        <end position="514"/>
    </location>
</feature>
<dbReference type="InterPro" id="IPR036259">
    <property type="entry name" value="MFS_trans_sf"/>
</dbReference>
<dbReference type="InterPro" id="IPR011701">
    <property type="entry name" value="MFS"/>
</dbReference>
<dbReference type="GO" id="GO:0022857">
    <property type="term" value="F:transmembrane transporter activity"/>
    <property type="evidence" value="ECO:0007669"/>
    <property type="project" value="InterPro"/>
</dbReference>
<feature type="transmembrane region" description="Helical" evidence="7">
    <location>
        <begin position="457"/>
        <end position="479"/>
    </location>
</feature>
<evidence type="ECO:0000256" key="7">
    <source>
        <dbReference type="SAM" id="Phobius"/>
    </source>
</evidence>
<feature type="transmembrane region" description="Helical" evidence="7">
    <location>
        <begin position="219"/>
        <end position="239"/>
    </location>
</feature>
<organism evidence="9">
    <name type="scientific">Talaromyces marneffei PM1</name>
    <dbReference type="NCBI Taxonomy" id="1077442"/>
    <lineage>
        <taxon>Eukaryota</taxon>
        <taxon>Fungi</taxon>
        <taxon>Dikarya</taxon>
        <taxon>Ascomycota</taxon>
        <taxon>Pezizomycotina</taxon>
        <taxon>Eurotiomycetes</taxon>
        <taxon>Eurotiomycetidae</taxon>
        <taxon>Eurotiales</taxon>
        <taxon>Trichocomaceae</taxon>
        <taxon>Talaromyces</taxon>
        <taxon>Talaromyces sect. Talaromyces</taxon>
    </lineage>
</organism>
<dbReference type="PROSITE" id="PS50850">
    <property type="entry name" value="MFS"/>
    <property type="match status" value="1"/>
</dbReference>
<feature type="transmembrane region" description="Helical" evidence="7">
    <location>
        <begin position="251"/>
        <end position="270"/>
    </location>
</feature>
<feature type="transmembrane region" description="Helical" evidence="7">
    <location>
        <begin position="187"/>
        <end position="212"/>
    </location>
</feature>